<gene>
    <name evidence="5" type="ORF">AAF454_05225</name>
</gene>
<dbReference type="InterPro" id="IPR029000">
    <property type="entry name" value="Cyclophilin-like_dom_sf"/>
</dbReference>
<keyword evidence="1" id="KW-0547">Nucleotide-binding</keyword>
<dbReference type="InterPro" id="IPR052708">
    <property type="entry name" value="PxpC"/>
</dbReference>
<organism evidence="5 6">
    <name type="scientific">Kurthia gibsonii</name>
    <dbReference type="NCBI Taxonomy" id="33946"/>
    <lineage>
        <taxon>Bacteria</taxon>
        <taxon>Bacillati</taxon>
        <taxon>Bacillota</taxon>
        <taxon>Bacilli</taxon>
        <taxon>Bacillales</taxon>
        <taxon>Caryophanaceae</taxon>
        <taxon>Kurthia</taxon>
    </lineage>
</organism>
<dbReference type="InterPro" id="IPR003778">
    <property type="entry name" value="CT_A_B"/>
</dbReference>
<dbReference type="Pfam" id="PF02626">
    <property type="entry name" value="CT_A_B"/>
    <property type="match status" value="1"/>
</dbReference>
<proteinExistence type="predicted"/>
<feature type="domain" description="Carboxyltransferase" evidence="4">
    <location>
        <begin position="24"/>
        <end position="315"/>
    </location>
</feature>
<comment type="caution">
    <text evidence="5">The sequence shown here is derived from an EMBL/GenBank/DDBJ whole genome shotgun (WGS) entry which is preliminary data.</text>
</comment>
<accession>A0ABU9LJB4</accession>
<evidence type="ECO:0000256" key="1">
    <source>
        <dbReference type="ARBA" id="ARBA00022741"/>
    </source>
</evidence>
<evidence type="ECO:0000259" key="4">
    <source>
        <dbReference type="SMART" id="SM00797"/>
    </source>
</evidence>
<dbReference type="RefSeq" id="WP_342302750.1">
    <property type="nucleotide sequence ID" value="NZ_JBCEWA010000003.1"/>
</dbReference>
<evidence type="ECO:0000313" key="6">
    <source>
        <dbReference type="Proteomes" id="UP001398420"/>
    </source>
</evidence>
<keyword evidence="6" id="KW-1185">Reference proteome</keyword>
<sequence length="327" mass="37188">MSITCLKAGTLATIQDIGRIGYQNIGVIVSGAMDSFALKIANRLLGNHQHEACIEVTMRGTVFHFSEDTYIAITGGDLTPTIQGMDVPQWRPVLVRANQTLRFKGAQKGLRSYLAVQHGFLIEEKLGSKSTYLRANMGGLNGRALQEQDEIQLMNTNWDTPVLPIENEYFSTVSWHVRPDFYKKARKRHRIRFVEGNEYQWFTTSTQQNFERVHFDVAMSSDRMGYRLKGFKLQKDVQQEMVSEAVTNGTIQVANDGQPIILLADRQTTGGYPRIGQVISADLHRFGQMKPGDQIRFERVTLDEAYEALYDLEQQLNHIEISIQLKK</sequence>
<evidence type="ECO:0000313" key="5">
    <source>
        <dbReference type="EMBL" id="MEL5987812.1"/>
    </source>
</evidence>
<dbReference type="Proteomes" id="UP001398420">
    <property type="component" value="Unassembled WGS sequence"/>
</dbReference>
<keyword evidence="3" id="KW-0067">ATP-binding</keyword>
<evidence type="ECO:0000256" key="2">
    <source>
        <dbReference type="ARBA" id="ARBA00022801"/>
    </source>
</evidence>
<protein>
    <submittedName>
        <fullName evidence="5">Biotin-dependent carboxyltransferase family protein</fullName>
    </submittedName>
</protein>
<evidence type="ECO:0000256" key="3">
    <source>
        <dbReference type="ARBA" id="ARBA00022840"/>
    </source>
</evidence>
<name>A0ABU9LJB4_9BACL</name>
<dbReference type="SUPFAM" id="SSF50891">
    <property type="entry name" value="Cyclophilin-like"/>
    <property type="match status" value="1"/>
</dbReference>
<dbReference type="PANTHER" id="PTHR43309">
    <property type="entry name" value="5-OXOPROLINASE SUBUNIT C"/>
    <property type="match status" value="1"/>
</dbReference>
<dbReference type="EMBL" id="JBCEWA010000003">
    <property type="protein sequence ID" value="MEL5987812.1"/>
    <property type="molecule type" value="Genomic_DNA"/>
</dbReference>
<dbReference type="Gene3D" id="2.40.100.10">
    <property type="entry name" value="Cyclophilin-like"/>
    <property type="match status" value="1"/>
</dbReference>
<dbReference type="PANTHER" id="PTHR43309:SF5">
    <property type="entry name" value="5-OXOPROLINASE SUBUNIT C"/>
    <property type="match status" value="1"/>
</dbReference>
<dbReference type="SMART" id="SM00797">
    <property type="entry name" value="AHS2"/>
    <property type="match status" value="1"/>
</dbReference>
<reference evidence="5 6" key="1">
    <citation type="submission" date="2024-04" db="EMBL/GenBank/DDBJ databases">
        <authorList>
            <person name="Wu Y.S."/>
            <person name="Zhang L."/>
        </authorList>
    </citation>
    <scope>NUCLEOTIDE SEQUENCE [LARGE SCALE GENOMIC DNA]</scope>
    <source>
        <strain evidence="5 6">KG-01</strain>
    </source>
</reference>
<dbReference type="NCBIfam" id="TIGR00724">
    <property type="entry name" value="urea_amlyse_rel"/>
    <property type="match status" value="1"/>
</dbReference>
<keyword evidence="2" id="KW-0378">Hydrolase</keyword>